<dbReference type="Proteomes" id="UP000285710">
    <property type="component" value="Unassembled WGS sequence"/>
</dbReference>
<proteinExistence type="predicted"/>
<reference evidence="1 2" key="2">
    <citation type="submission" date="2019-01" db="EMBL/GenBank/DDBJ databases">
        <authorList>
            <person name="Li Y."/>
        </authorList>
    </citation>
    <scope>NUCLEOTIDE SEQUENCE [LARGE SCALE GENOMIC DNA]</scope>
    <source>
        <strain evidence="1 2">2D-5</strain>
    </source>
</reference>
<dbReference type="Pfam" id="PF01244">
    <property type="entry name" value="Peptidase_M19"/>
    <property type="match status" value="1"/>
</dbReference>
<comment type="caution">
    <text evidence="1">The sequence shown here is derived from an EMBL/GenBank/DDBJ whole genome shotgun (WGS) entry which is preliminary data.</text>
</comment>
<evidence type="ECO:0000313" key="1">
    <source>
        <dbReference type="EMBL" id="RWR06804.1"/>
    </source>
</evidence>
<dbReference type="AlphaFoldDB" id="A0A443IMB2"/>
<dbReference type="InterPro" id="IPR032466">
    <property type="entry name" value="Metal_Hydrolase"/>
</dbReference>
<dbReference type="InterPro" id="IPR008257">
    <property type="entry name" value="Pept_M19"/>
</dbReference>
<name>A0A443IMB2_9RHOB</name>
<dbReference type="CDD" id="cd01301">
    <property type="entry name" value="rDP_like"/>
    <property type="match status" value="1"/>
</dbReference>
<sequence>MTKPVPVFDGHNDFLLRLLHAPERREELWLKGTEEGQLDLPRMKAGGFAGGFFAIWVPTPEAVGGTVDLGALDRAMNNPPFAMPLPAEVPYEQALPVAMAEVGHLLWMERTGTLSICRSVADIRAAMAAGRIAAILHMEGAEAIGTDLDALHVWHAVGLRSLGPVWSRPTAFAHGVPFAFPSSPDTGDGLTGAGKDLVRECNRLKIMLDLSHLNEKGFDDIAAISDAPLVATHSNAHAVTPSSRNLTDRQLAMIRESRGMVGLNYAVGFLRPDGLGAAFEGWDPVLRHLDHLIGQLGEDHVGLGSDFDGATMPADLRDVAGLPRLLDALRAYGFGEELVEKIAHRNWLAVLGRVWGE</sequence>
<protein>
    <submittedName>
        <fullName evidence="1">Membrane dipeptidase</fullName>
    </submittedName>
</protein>
<dbReference type="PANTHER" id="PTHR10443">
    <property type="entry name" value="MICROSOMAL DIPEPTIDASE"/>
    <property type="match status" value="1"/>
</dbReference>
<accession>A0A443IMB2</accession>
<evidence type="ECO:0000313" key="2">
    <source>
        <dbReference type="Proteomes" id="UP000285710"/>
    </source>
</evidence>
<organism evidence="1 2">
    <name type="scientific">Paenirhodobacter populi</name>
    <dbReference type="NCBI Taxonomy" id="2306993"/>
    <lineage>
        <taxon>Bacteria</taxon>
        <taxon>Pseudomonadati</taxon>
        <taxon>Pseudomonadota</taxon>
        <taxon>Alphaproteobacteria</taxon>
        <taxon>Rhodobacterales</taxon>
        <taxon>Rhodobacter group</taxon>
        <taxon>Paenirhodobacter</taxon>
    </lineage>
</organism>
<dbReference type="PANTHER" id="PTHR10443:SF12">
    <property type="entry name" value="DIPEPTIDASE"/>
    <property type="match status" value="1"/>
</dbReference>
<reference evidence="1 2" key="1">
    <citation type="submission" date="2019-01" db="EMBL/GenBank/DDBJ databases">
        <title>Sinorhodobacter populi sp. nov. isolated from the symptomatic bark tissue of Populus euramericana canker.</title>
        <authorList>
            <person name="Xu G."/>
        </authorList>
    </citation>
    <scope>NUCLEOTIDE SEQUENCE [LARGE SCALE GENOMIC DNA]</scope>
    <source>
        <strain evidence="1 2">2D-5</strain>
    </source>
</reference>
<dbReference type="RefSeq" id="WP_128270718.1">
    <property type="nucleotide sequence ID" value="NZ_SAUW01000025.1"/>
</dbReference>
<dbReference type="PROSITE" id="PS51365">
    <property type="entry name" value="RENAL_DIPEPTIDASE_2"/>
    <property type="match status" value="1"/>
</dbReference>
<dbReference type="Gene3D" id="3.20.20.140">
    <property type="entry name" value="Metal-dependent hydrolases"/>
    <property type="match status" value="1"/>
</dbReference>
<dbReference type="SUPFAM" id="SSF51556">
    <property type="entry name" value="Metallo-dependent hydrolases"/>
    <property type="match status" value="1"/>
</dbReference>
<dbReference type="GO" id="GO:0006508">
    <property type="term" value="P:proteolysis"/>
    <property type="evidence" value="ECO:0007669"/>
    <property type="project" value="InterPro"/>
</dbReference>
<dbReference type="GO" id="GO:0070573">
    <property type="term" value="F:metallodipeptidase activity"/>
    <property type="evidence" value="ECO:0007669"/>
    <property type="project" value="InterPro"/>
</dbReference>
<keyword evidence="2" id="KW-1185">Reference proteome</keyword>
<gene>
    <name evidence="1" type="ORF">D2T33_18075</name>
</gene>
<dbReference type="EMBL" id="SAUW01000025">
    <property type="protein sequence ID" value="RWR06804.1"/>
    <property type="molecule type" value="Genomic_DNA"/>
</dbReference>